<keyword evidence="5" id="KW-0732">Signal</keyword>
<evidence type="ECO:0000313" key="8">
    <source>
        <dbReference type="Proteomes" id="UP000008851"/>
    </source>
</evidence>
<dbReference type="InterPro" id="IPR050106">
    <property type="entry name" value="HistidinolP_aminotransfase"/>
</dbReference>
<accession>G7TFM1</accession>
<feature type="signal peptide" evidence="5">
    <location>
        <begin position="1"/>
        <end position="17"/>
    </location>
</feature>
<keyword evidence="3 7" id="KW-0808">Transferase</keyword>
<evidence type="ECO:0000259" key="6">
    <source>
        <dbReference type="Pfam" id="PF00155"/>
    </source>
</evidence>
<dbReference type="eggNOG" id="COG0079">
    <property type="taxonomic scope" value="Bacteria"/>
</dbReference>
<evidence type="ECO:0000256" key="3">
    <source>
        <dbReference type="ARBA" id="ARBA00022679"/>
    </source>
</evidence>
<comment type="similarity">
    <text evidence="1">Belongs to the class-II pyridoxal-phosphate-dependent aminotransferase family. Histidinol-phosphate aminotransferase subfamily.</text>
</comment>
<dbReference type="PANTHER" id="PTHR43643">
    <property type="entry name" value="HISTIDINOL-PHOSPHATE AMINOTRANSFERASE 2"/>
    <property type="match status" value="1"/>
</dbReference>
<dbReference type="InterPro" id="IPR004839">
    <property type="entry name" value="Aminotransferase_I/II_large"/>
</dbReference>
<keyword evidence="4" id="KW-0663">Pyridoxal phosphate</keyword>
<keyword evidence="2 7" id="KW-0032">Aminotransferase</keyword>
<reference evidence="7 8" key="1">
    <citation type="journal article" date="2011" name="J. Bacteriol.">
        <title>Two new complete genome sequences offer insight into host and tissue specificity of plant pathogenic Xanthomonas spp.</title>
        <authorList>
            <person name="Bogdanove A.J."/>
            <person name="Koebnik R."/>
            <person name="Lu H."/>
            <person name="Furutani A."/>
            <person name="Angiuoli S.V."/>
            <person name="Patil P.B."/>
            <person name="Van Sluys M.A."/>
            <person name="Ryan R.P."/>
            <person name="Meyer D.F."/>
            <person name="Han S.W."/>
            <person name="Aparna G."/>
            <person name="Rajaram M."/>
            <person name="Delcher A.L."/>
            <person name="Phillippy A.M."/>
            <person name="Puiu D."/>
            <person name="Schatz M.C."/>
            <person name="Shumway M."/>
            <person name="Sommer D.D."/>
            <person name="Trapnell C."/>
            <person name="Benahmed F."/>
            <person name="Dimitrov G."/>
            <person name="Madupu R."/>
            <person name="Radune D."/>
            <person name="Sullivan S."/>
            <person name="Jha G."/>
            <person name="Ishihara H."/>
            <person name="Lee S.W."/>
            <person name="Pandey A."/>
            <person name="Sharma V."/>
            <person name="Sriariyanun M."/>
            <person name="Szurek B."/>
            <person name="Vera-Cruz C.M."/>
            <person name="Dorman K.S."/>
            <person name="Ronald P.C."/>
            <person name="Verdier V."/>
            <person name="Dow J.M."/>
            <person name="Sonti R.V."/>
            <person name="Tsuge S."/>
            <person name="Brendel V.P."/>
            <person name="Rabinowicz P.D."/>
            <person name="Leach J.E."/>
            <person name="White F.F."/>
            <person name="Salzberg S.L."/>
        </authorList>
    </citation>
    <scope>NUCLEOTIDE SEQUENCE [LARGE SCALE GENOMIC DNA]</scope>
    <source>
        <strain evidence="7 8">BLS256</strain>
    </source>
</reference>
<dbReference type="SUPFAM" id="SSF53383">
    <property type="entry name" value="PLP-dependent transferases"/>
    <property type="match status" value="1"/>
</dbReference>
<dbReference type="HOGENOM" id="CLU_149412_0_0_6"/>
<feature type="domain" description="Aminotransferase class I/classII large" evidence="6">
    <location>
        <begin position="12"/>
        <end position="112"/>
    </location>
</feature>
<dbReference type="EMBL" id="CP003057">
    <property type="protein sequence ID" value="AEQ97770.1"/>
    <property type="molecule type" value="Genomic_DNA"/>
</dbReference>
<organism evidence="7 8">
    <name type="scientific">Xanthomonas oryzae pv. oryzicola (strain BLS256)</name>
    <dbReference type="NCBI Taxonomy" id="383407"/>
    <lineage>
        <taxon>Bacteria</taxon>
        <taxon>Pseudomonadati</taxon>
        <taxon>Pseudomonadota</taxon>
        <taxon>Gammaproteobacteria</taxon>
        <taxon>Lysobacterales</taxon>
        <taxon>Lysobacteraceae</taxon>
        <taxon>Xanthomonas</taxon>
    </lineage>
</organism>
<evidence type="ECO:0000256" key="1">
    <source>
        <dbReference type="ARBA" id="ARBA00007970"/>
    </source>
</evidence>
<gene>
    <name evidence="7" type="ORF">XOC_3680</name>
</gene>
<evidence type="ECO:0000256" key="2">
    <source>
        <dbReference type="ARBA" id="ARBA00022576"/>
    </source>
</evidence>
<proteinExistence type="inferred from homology"/>
<dbReference type="AlphaFoldDB" id="G7TFM1"/>
<evidence type="ECO:0000313" key="7">
    <source>
        <dbReference type="EMBL" id="AEQ97770.1"/>
    </source>
</evidence>
<evidence type="ECO:0000256" key="5">
    <source>
        <dbReference type="SAM" id="SignalP"/>
    </source>
</evidence>
<feature type="chain" id="PRO_5003503949" evidence="5">
    <location>
        <begin position="18"/>
        <end position="145"/>
    </location>
</feature>
<dbReference type="GO" id="GO:0030170">
    <property type="term" value="F:pyridoxal phosphate binding"/>
    <property type="evidence" value="ECO:0007669"/>
    <property type="project" value="InterPro"/>
</dbReference>
<dbReference type="KEGG" id="xor:XOC_3680"/>
<name>G7TFM1_XANOB</name>
<dbReference type="InterPro" id="IPR015422">
    <property type="entry name" value="PyrdxlP-dep_Trfase_small"/>
</dbReference>
<protein>
    <submittedName>
        <fullName evidence="7">Histidinol-phosphate aminotransferase</fullName>
    </submittedName>
</protein>
<dbReference type="PANTHER" id="PTHR43643:SF3">
    <property type="entry name" value="HISTIDINOL-PHOSPHATE AMINOTRANSFERASE"/>
    <property type="match status" value="1"/>
</dbReference>
<dbReference type="GO" id="GO:0008483">
    <property type="term" value="F:transaminase activity"/>
    <property type="evidence" value="ECO:0007669"/>
    <property type="project" value="UniProtKB-KW"/>
</dbReference>
<dbReference type="InterPro" id="IPR015424">
    <property type="entry name" value="PyrdxlP-dep_Trfase"/>
</dbReference>
<dbReference type="Pfam" id="PF00155">
    <property type="entry name" value="Aminotran_1_2"/>
    <property type="match status" value="1"/>
</dbReference>
<dbReference type="Proteomes" id="UP000008851">
    <property type="component" value="Chromosome"/>
</dbReference>
<evidence type="ECO:0000256" key="4">
    <source>
        <dbReference type="ARBA" id="ARBA00022898"/>
    </source>
</evidence>
<dbReference type="Gene3D" id="3.90.1150.10">
    <property type="entry name" value="Aspartate Aminotransferase, domain 1"/>
    <property type="match status" value="1"/>
</dbReference>
<sequence length="145" mass="15904">MLAKLTFYSGNSLPVTAAAAGLASLRDPALVTQRRTRTAATRRDVMEFPGKHGYACTTSESNCFMVDVKRPAAGFRDDMATHGVFIGRSWPVWRTWSRITVGTEAEMARFKQAFVQVMAGEHGLLPVPAIASAVTDPMEAFFRYA</sequence>